<dbReference type="Proteomes" id="UP001321825">
    <property type="component" value="Chromosome"/>
</dbReference>
<proteinExistence type="inferred from homology"/>
<dbReference type="Pfam" id="PF02325">
    <property type="entry name" value="CCB3_YggT"/>
    <property type="match status" value="2"/>
</dbReference>
<dbReference type="EMBL" id="AP024714">
    <property type="protein sequence ID" value="BCX82529.1"/>
    <property type="molecule type" value="Genomic_DNA"/>
</dbReference>
<evidence type="ECO:0000313" key="3">
    <source>
        <dbReference type="EMBL" id="BCX82529.1"/>
    </source>
</evidence>
<feature type="transmembrane region" description="Helical" evidence="2">
    <location>
        <begin position="9"/>
        <end position="30"/>
    </location>
</feature>
<organism evidence="3 4">
    <name type="scientific">Methylomarinovum caldicuralii</name>
    <dbReference type="NCBI Taxonomy" id="438856"/>
    <lineage>
        <taxon>Bacteria</taxon>
        <taxon>Pseudomonadati</taxon>
        <taxon>Pseudomonadota</taxon>
        <taxon>Gammaproteobacteria</taxon>
        <taxon>Methylococcales</taxon>
        <taxon>Methylothermaceae</taxon>
        <taxon>Methylomarinovum</taxon>
    </lineage>
</organism>
<keyword evidence="2" id="KW-0472">Membrane</keyword>
<dbReference type="KEGG" id="mcau:MIT9_P2115"/>
<dbReference type="RefSeq" id="WP_286292329.1">
    <property type="nucleotide sequence ID" value="NZ_AP024714.1"/>
</dbReference>
<evidence type="ECO:0000256" key="2">
    <source>
        <dbReference type="SAM" id="Phobius"/>
    </source>
</evidence>
<keyword evidence="2" id="KW-1133">Transmembrane helix</keyword>
<keyword evidence="2" id="KW-0812">Transmembrane</keyword>
<evidence type="ECO:0000256" key="1">
    <source>
        <dbReference type="ARBA" id="ARBA00010894"/>
    </source>
</evidence>
<feature type="transmembrane region" description="Helical" evidence="2">
    <location>
        <begin position="95"/>
        <end position="128"/>
    </location>
</feature>
<sequence>MSGYLADPAVFVVNVLFSLYILAVMLRFLFQLVEADFYNPISQALVKITHPPLRLLRRFIPAIGRVDTASLVFMLLLQVLADYLVYLLQGGGRVAIGVLVASALIQLVNLAFNVFIYAIIIQAVMSWINPDPYNPVYALLTDLTEPVLRPCRRLIPALGGLDLSPLLALVGLQVLKMLILPPLQKLVLMLAF</sequence>
<reference evidence="4" key="1">
    <citation type="journal article" date="2024" name="Int. J. Syst. Evol. Microbiol.">
        <title>Methylomarinovum tepidoasis sp. nov., a moderately thermophilic methanotroph of the family Methylothermaceae isolated from a deep-sea hydrothermal field.</title>
        <authorList>
            <person name="Hirayama H."/>
            <person name="Takaki Y."/>
            <person name="Abe M."/>
            <person name="Miyazaki M."/>
            <person name="Uematsu K."/>
            <person name="Matsui Y."/>
            <person name="Takai K."/>
        </authorList>
    </citation>
    <scope>NUCLEOTIDE SEQUENCE [LARGE SCALE GENOMIC DNA]</scope>
    <source>
        <strain evidence="4">IT-9</strain>
    </source>
</reference>
<accession>A0AAU9C932</accession>
<comment type="similarity">
    <text evidence="1">Belongs to the YggT family.</text>
</comment>
<dbReference type="PANTHER" id="PTHR33219:SF14">
    <property type="entry name" value="PROTEIN COFACTOR ASSEMBLY OF COMPLEX C SUBUNIT B CCB3, CHLOROPLASTIC-RELATED"/>
    <property type="match status" value="1"/>
</dbReference>
<keyword evidence="4" id="KW-1185">Reference proteome</keyword>
<dbReference type="AlphaFoldDB" id="A0AAU9C932"/>
<feature type="transmembrane region" description="Helical" evidence="2">
    <location>
        <begin position="68"/>
        <end position="88"/>
    </location>
</feature>
<dbReference type="GO" id="GO:0016020">
    <property type="term" value="C:membrane"/>
    <property type="evidence" value="ECO:0007669"/>
    <property type="project" value="InterPro"/>
</dbReference>
<name>A0AAU9C932_9GAMM</name>
<dbReference type="PANTHER" id="PTHR33219">
    <property type="entry name" value="YLMG HOMOLOG PROTEIN 2, CHLOROPLASTIC"/>
    <property type="match status" value="1"/>
</dbReference>
<dbReference type="InterPro" id="IPR003425">
    <property type="entry name" value="CCB3/YggT"/>
</dbReference>
<protein>
    <submittedName>
        <fullName evidence="3">YggT family protein</fullName>
    </submittedName>
</protein>
<evidence type="ECO:0000313" key="4">
    <source>
        <dbReference type="Proteomes" id="UP001321825"/>
    </source>
</evidence>
<gene>
    <name evidence="3" type="ORF">MIT9_P2115</name>
</gene>